<feature type="signal peptide" evidence="6">
    <location>
        <begin position="1"/>
        <end position="18"/>
    </location>
</feature>
<dbReference type="InterPro" id="IPR050653">
    <property type="entry name" value="Prot_Inhib_GrowthFact_Antg"/>
</dbReference>
<evidence type="ECO:0000256" key="3">
    <source>
        <dbReference type="ARBA" id="ARBA00023157"/>
    </source>
</evidence>
<accession>A0A0L0FQZ7</accession>
<feature type="region of interest" description="Disordered" evidence="4">
    <location>
        <begin position="309"/>
        <end position="349"/>
    </location>
</feature>
<feature type="compositionally biased region" description="Polar residues" evidence="4">
    <location>
        <begin position="249"/>
        <end position="264"/>
    </location>
</feature>
<keyword evidence="1" id="KW-0646">Protease inhibitor</keyword>
<protein>
    <recommendedName>
        <fullName evidence="7">Kazal-like domain-containing protein</fullName>
    </recommendedName>
</protein>
<dbReference type="CDD" id="cd00104">
    <property type="entry name" value="KAZAL_FS"/>
    <property type="match status" value="3"/>
</dbReference>
<reference evidence="8 9" key="1">
    <citation type="submission" date="2011-02" db="EMBL/GenBank/DDBJ databases">
        <title>The Genome Sequence of Sphaeroforma arctica JP610.</title>
        <authorList>
            <consortium name="The Broad Institute Genome Sequencing Platform"/>
            <person name="Russ C."/>
            <person name="Cuomo C."/>
            <person name="Young S.K."/>
            <person name="Zeng Q."/>
            <person name="Gargeya S."/>
            <person name="Alvarado L."/>
            <person name="Berlin A."/>
            <person name="Chapman S.B."/>
            <person name="Chen Z."/>
            <person name="Freedman E."/>
            <person name="Gellesch M."/>
            <person name="Goldberg J."/>
            <person name="Griggs A."/>
            <person name="Gujja S."/>
            <person name="Heilman E."/>
            <person name="Heiman D."/>
            <person name="Howarth C."/>
            <person name="Mehta T."/>
            <person name="Neiman D."/>
            <person name="Pearson M."/>
            <person name="Roberts A."/>
            <person name="Saif S."/>
            <person name="Shea T."/>
            <person name="Shenoy N."/>
            <person name="Sisk P."/>
            <person name="Stolte C."/>
            <person name="Sykes S."/>
            <person name="White J."/>
            <person name="Yandava C."/>
            <person name="Burger G."/>
            <person name="Gray M.W."/>
            <person name="Holland P.W.H."/>
            <person name="King N."/>
            <person name="Lang F.B.F."/>
            <person name="Roger A.J."/>
            <person name="Ruiz-Trillo I."/>
            <person name="Haas B."/>
            <person name="Nusbaum C."/>
            <person name="Birren B."/>
        </authorList>
    </citation>
    <scope>NUCLEOTIDE SEQUENCE [LARGE SCALE GENOMIC DNA]</scope>
    <source>
        <strain evidence="8 9">JP610</strain>
    </source>
</reference>
<evidence type="ECO:0000256" key="2">
    <source>
        <dbReference type="ARBA" id="ARBA00022900"/>
    </source>
</evidence>
<dbReference type="Pfam" id="PF00050">
    <property type="entry name" value="Kazal_1"/>
    <property type="match status" value="1"/>
</dbReference>
<evidence type="ECO:0000256" key="6">
    <source>
        <dbReference type="SAM" id="SignalP"/>
    </source>
</evidence>
<dbReference type="GeneID" id="25908871"/>
<keyword evidence="5" id="KW-1133">Transmembrane helix</keyword>
<dbReference type="InterPro" id="IPR002350">
    <property type="entry name" value="Kazal_dom"/>
</dbReference>
<dbReference type="SMART" id="SM00280">
    <property type="entry name" value="KAZAL"/>
    <property type="match status" value="3"/>
</dbReference>
<dbReference type="RefSeq" id="XP_014153134.1">
    <property type="nucleotide sequence ID" value="XM_014297659.1"/>
</dbReference>
<evidence type="ECO:0000313" key="8">
    <source>
        <dbReference type="EMBL" id="KNC79232.1"/>
    </source>
</evidence>
<evidence type="ECO:0000256" key="1">
    <source>
        <dbReference type="ARBA" id="ARBA00022690"/>
    </source>
</evidence>
<feature type="domain" description="Kazal-like" evidence="7">
    <location>
        <begin position="168"/>
        <end position="222"/>
    </location>
</feature>
<dbReference type="SUPFAM" id="SSF100895">
    <property type="entry name" value="Kazal-type serine protease inhibitors"/>
    <property type="match status" value="3"/>
</dbReference>
<keyword evidence="6" id="KW-0732">Signal</keyword>
<feature type="compositionally biased region" description="Basic residues" evidence="4">
    <location>
        <begin position="309"/>
        <end position="319"/>
    </location>
</feature>
<evidence type="ECO:0000259" key="7">
    <source>
        <dbReference type="PROSITE" id="PS51465"/>
    </source>
</evidence>
<dbReference type="EMBL" id="KQ242343">
    <property type="protein sequence ID" value="KNC79232.1"/>
    <property type="molecule type" value="Genomic_DNA"/>
</dbReference>
<dbReference type="eggNOG" id="KOG3649">
    <property type="taxonomic scope" value="Eukaryota"/>
</dbReference>
<name>A0A0L0FQZ7_9EUKA</name>
<evidence type="ECO:0000313" key="9">
    <source>
        <dbReference type="Proteomes" id="UP000054560"/>
    </source>
</evidence>
<feature type="region of interest" description="Disordered" evidence="4">
    <location>
        <begin position="249"/>
        <end position="270"/>
    </location>
</feature>
<keyword evidence="5" id="KW-0472">Membrane</keyword>
<dbReference type="STRING" id="667725.A0A0L0FQZ7"/>
<dbReference type="PANTHER" id="PTHR10913">
    <property type="entry name" value="FOLLISTATIN-RELATED"/>
    <property type="match status" value="1"/>
</dbReference>
<dbReference type="PROSITE" id="PS51465">
    <property type="entry name" value="KAZAL_2"/>
    <property type="match status" value="2"/>
</dbReference>
<dbReference type="OrthoDB" id="10029953at2759"/>
<feature type="chain" id="PRO_5005538937" description="Kazal-like domain-containing protein" evidence="6">
    <location>
        <begin position="19"/>
        <end position="349"/>
    </location>
</feature>
<keyword evidence="5" id="KW-0812">Transmembrane</keyword>
<dbReference type="AlphaFoldDB" id="A0A0L0FQZ7"/>
<keyword evidence="9" id="KW-1185">Reference proteome</keyword>
<feature type="transmembrane region" description="Helical" evidence="5">
    <location>
        <begin position="278"/>
        <end position="303"/>
    </location>
</feature>
<dbReference type="Gene3D" id="3.30.60.30">
    <property type="match status" value="3"/>
</dbReference>
<dbReference type="GO" id="GO:0005576">
    <property type="term" value="C:extracellular region"/>
    <property type="evidence" value="ECO:0007669"/>
    <property type="project" value="TreeGrafter"/>
</dbReference>
<keyword evidence="2" id="KW-0722">Serine protease inhibitor</keyword>
<dbReference type="Pfam" id="PF07648">
    <property type="entry name" value="Kazal_2"/>
    <property type="match status" value="2"/>
</dbReference>
<feature type="domain" description="Kazal-like" evidence="7">
    <location>
        <begin position="91"/>
        <end position="142"/>
    </location>
</feature>
<keyword evidence="3" id="KW-1015">Disulfide bond</keyword>
<gene>
    <name evidence="8" type="ORF">SARC_08367</name>
</gene>
<dbReference type="PANTHER" id="PTHR10913:SF45">
    <property type="entry name" value="FOLLISTATIN, ISOFORM A-RELATED"/>
    <property type="match status" value="1"/>
</dbReference>
<evidence type="ECO:0000256" key="5">
    <source>
        <dbReference type="SAM" id="Phobius"/>
    </source>
</evidence>
<dbReference type="Proteomes" id="UP000054560">
    <property type="component" value="Unassembled WGS sequence"/>
</dbReference>
<proteinExistence type="predicted"/>
<organism evidence="8 9">
    <name type="scientific">Sphaeroforma arctica JP610</name>
    <dbReference type="NCBI Taxonomy" id="667725"/>
    <lineage>
        <taxon>Eukaryota</taxon>
        <taxon>Ichthyosporea</taxon>
        <taxon>Ichthyophonida</taxon>
        <taxon>Sphaeroforma</taxon>
    </lineage>
</organism>
<sequence>MSKYLVLISLYHVAAVSALCRTGFAQSAHGCVVDRRREAVQPSTGCEFEESEPICADSGVTYDNKCLLDRDADRLRSLGLSVAMHYEGPCTETLVCNDMCMQDYAPVCASNLETYGSRCRMEAAACTSGGKLTILAERTCADYLGGGSIDEQLERLKQIGKRFDGDTVRTTTTCPEKCDDTIFAVVCGTDGRSYINECDLRMAACTKHFPRLAVWYDGICTEQDAGSPLYTDKDISEYISRNGDSFGSSQGVGTTVASNGSAPQGQALDDDSGSAVSVGLLIGVFIGLVMLTLVVAVCVTVVIKRQRKPAKGRPRKSKRTSMYENGGWSAGDVTDDMGKMPTGDVDVGV</sequence>
<dbReference type="InterPro" id="IPR036058">
    <property type="entry name" value="Kazal_dom_sf"/>
</dbReference>
<evidence type="ECO:0000256" key="4">
    <source>
        <dbReference type="SAM" id="MobiDB-lite"/>
    </source>
</evidence>